<evidence type="ECO:0000313" key="2">
    <source>
        <dbReference type="Proteomes" id="UP001233999"/>
    </source>
</evidence>
<organism evidence="1 2">
    <name type="scientific">Diploptera punctata</name>
    <name type="common">Pacific beetle cockroach</name>
    <dbReference type="NCBI Taxonomy" id="6984"/>
    <lineage>
        <taxon>Eukaryota</taxon>
        <taxon>Metazoa</taxon>
        <taxon>Ecdysozoa</taxon>
        <taxon>Arthropoda</taxon>
        <taxon>Hexapoda</taxon>
        <taxon>Insecta</taxon>
        <taxon>Pterygota</taxon>
        <taxon>Neoptera</taxon>
        <taxon>Polyneoptera</taxon>
        <taxon>Dictyoptera</taxon>
        <taxon>Blattodea</taxon>
        <taxon>Blaberoidea</taxon>
        <taxon>Blaberidae</taxon>
        <taxon>Diplopterinae</taxon>
        <taxon>Diploptera</taxon>
    </lineage>
</organism>
<protein>
    <submittedName>
        <fullName evidence="1">Uncharacterized protein</fullName>
    </submittedName>
</protein>
<feature type="non-terminal residue" evidence="1">
    <location>
        <position position="1"/>
    </location>
</feature>
<dbReference type="AlphaFoldDB" id="A0AAD7ZQ54"/>
<sequence length="52" mass="6022">MDFFSGQLFNYTSVFHMTSCNLKTRSTVARKTITNIPSRKSPEDRFILHISP</sequence>
<evidence type="ECO:0000313" key="1">
    <source>
        <dbReference type="EMBL" id="KAJ9584491.1"/>
    </source>
</evidence>
<dbReference type="Proteomes" id="UP001233999">
    <property type="component" value="Unassembled WGS sequence"/>
</dbReference>
<comment type="caution">
    <text evidence="1">The sequence shown here is derived from an EMBL/GenBank/DDBJ whole genome shotgun (WGS) entry which is preliminary data.</text>
</comment>
<dbReference type="EMBL" id="JASPKZ010007402">
    <property type="protein sequence ID" value="KAJ9584491.1"/>
    <property type="molecule type" value="Genomic_DNA"/>
</dbReference>
<reference evidence="1" key="2">
    <citation type="submission" date="2023-05" db="EMBL/GenBank/DDBJ databases">
        <authorList>
            <person name="Fouks B."/>
        </authorList>
    </citation>
    <scope>NUCLEOTIDE SEQUENCE</scope>
    <source>
        <strain evidence="1">Stay&amp;Tobe</strain>
        <tissue evidence="1">Testes</tissue>
    </source>
</reference>
<name>A0AAD7ZQ54_DIPPU</name>
<accession>A0AAD7ZQ54</accession>
<proteinExistence type="predicted"/>
<keyword evidence="2" id="KW-1185">Reference proteome</keyword>
<reference evidence="1" key="1">
    <citation type="journal article" date="2023" name="IScience">
        <title>Live-bearing cockroach genome reveals convergent evolutionary mechanisms linked to viviparity in insects and beyond.</title>
        <authorList>
            <person name="Fouks B."/>
            <person name="Harrison M.C."/>
            <person name="Mikhailova A.A."/>
            <person name="Marchal E."/>
            <person name="English S."/>
            <person name="Carruthers M."/>
            <person name="Jennings E.C."/>
            <person name="Chiamaka E.L."/>
            <person name="Frigard R.A."/>
            <person name="Pippel M."/>
            <person name="Attardo G.M."/>
            <person name="Benoit J.B."/>
            <person name="Bornberg-Bauer E."/>
            <person name="Tobe S.S."/>
        </authorList>
    </citation>
    <scope>NUCLEOTIDE SEQUENCE</scope>
    <source>
        <strain evidence="1">Stay&amp;Tobe</strain>
    </source>
</reference>
<gene>
    <name evidence="1" type="ORF">L9F63_021185</name>
</gene>